<dbReference type="HAMAP" id="MF_00801">
    <property type="entry name" value="Endonuclease_5"/>
    <property type="match status" value="1"/>
</dbReference>
<reference evidence="8" key="1">
    <citation type="submission" date="2016-08" db="EMBL/GenBank/DDBJ databases">
        <authorList>
            <person name="Tokovenko B."/>
            <person name="Kalinowski J."/>
        </authorList>
    </citation>
    <scope>NUCLEOTIDE SEQUENCE [LARGE SCALE GENOMIC DNA]</scope>
    <source>
        <strain evidence="8">UTMC102</strain>
    </source>
</reference>
<evidence type="ECO:0000256" key="5">
    <source>
        <dbReference type="ARBA" id="ARBA00022801"/>
    </source>
</evidence>
<evidence type="ECO:0000256" key="6">
    <source>
        <dbReference type="HAMAP-Rule" id="MF_00801"/>
    </source>
</evidence>
<dbReference type="GO" id="GO:0003727">
    <property type="term" value="F:single-stranded RNA binding"/>
    <property type="evidence" value="ECO:0007669"/>
    <property type="project" value="TreeGrafter"/>
</dbReference>
<dbReference type="EMBL" id="MCOK01000001">
    <property type="protein sequence ID" value="OOC56901.1"/>
    <property type="molecule type" value="Genomic_DNA"/>
</dbReference>
<keyword evidence="2 6" id="KW-0963">Cytoplasm</keyword>
<keyword evidence="4 6" id="KW-0255">Endonuclease</keyword>
<keyword evidence="6" id="KW-0234">DNA repair</keyword>
<dbReference type="PANTHER" id="PTHR28511:SF1">
    <property type="entry name" value="ENDONUCLEASE V"/>
    <property type="match status" value="1"/>
</dbReference>
<feature type="binding site" evidence="6">
    <location>
        <position position="121"/>
    </location>
    <ligand>
        <name>Mg(2+)</name>
        <dbReference type="ChEBI" id="CHEBI:18420"/>
    </ligand>
</feature>
<dbReference type="AlphaFoldDB" id="A0A1V3C816"/>
<dbReference type="Proteomes" id="UP000189004">
    <property type="component" value="Unassembled WGS sequence"/>
</dbReference>
<dbReference type="OrthoDB" id="9790916at2"/>
<protein>
    <recommendedName>
        <fullName evidence="6">Endonuclease V</fullName>
        <ecNumber evidence="6">3.1.21.7</ecNumber>
    </recommendedName>
    <alternativeName>
        <fullName evidence="6">Deoxyinosine 3'endonuclease</fullName>
    </alternativeName>
    <alternativeName>
        <fullName evidence="6">Deoxyribonuclease V</fullName>
        <shortName evidence="6">DNase V</shortName>
    </alternativeName>
</protein>
<evidence type="ECO:0000256" key="4">
    <source>
        <dbReference type="ARBA" id="ARBA00022759"/>
    </source>
</evidence>
<keyword evidence="6" id="KW-0227">DNA damage</keyword>
<feature type="site" description="Interaction with target DNA" evidence="6">
    <location>
        <position position="91"/>
    </location>
</feature>
<keyword evidence="3 6" id="KW-0540">Nuclease</keyword>
<dbReference type="Pfam" id="PF04493">
    <property type="entry name" value="Endonuclease_5"/>
    <property type="match status" value="1"/>
</dbReference>
<keyword evidence="5 6" id="KW-0378">Hydrolase</keyword>
<keyword evidence="6" id="KW-0479">Metal-binding</keyword>
<comment type="cofactor">
    <cofactor evidence="6">
        <name>Mg(2+)</name>
        <dbReference type="ChEBI" id="CHEBI:18420"/>
    </cofactor>
</comment>
<keyword evidence="6" id="KW-0460">Magnesium</keyword>
<dbReference type="RefSeq" id="WP_077693337.1">
    <property type="nucleotide sequence ID" value="NZ_MCOK01000001.1"/>
</dbReference>
<evidence type="ECO:0000256" key="3">
    <source>
        <dbReference type="ARBA" id="ARBA00022722"/>
    </source>
</evidence>
<organism evidence="7 8">
    <name type="scientific">Nocardiopsis sinuspersici</name>
    <dbReference type="NCBI Taxonomy" id="501010"/>
    <lineage>
        <taxon>Bacteria</taxon>
        <taxon>Bacillati</taxon>
        <taxon>Actinomycetota</taxon>
        <taxon>Actinomycetes</taxon>
        <taxon>Streptosporangiales</taxon>
        <taxon>Nocardiopsidaceae</taxon>
        <taxon>Nocardiopsis</taxon>
    </lineage>
</organism>
<evidence type="ECO:0000256" key="1">
    <source>
        <dbReference type="ARBA" id="ARBA00004496"/>
    </source>
</evidence>
<evidence type="ECO:0000256" key="2">
    <source>
        <dbReference type="ARBA" id="ARBA00022490"/>
    </source>
</evidence>
<gene>
    <name evidence="6" type="primary">nfi</name>
    <name evidence="7" type="ORF">NOSIN_01465</name>
</gene>
<accession>A0A1V3C816</accession>
<proteinExistence type="inferred from homology"/>
<dbReference type="EC" id="3.1.21.7" evidence="6"/>
<dbReference type="STRING" id="501010.NOSIN_01465"/>
<dbReference type="InterPro" id="IPR007581">
    <property type="entry name" value="Endonuclease-V"/>
</dbReference>
<comment type="similarity">
    <text evidence="6">Belongs to the endonuclease V family.</text>
</comment>
<feature type="binding site" evidence="6">
    <location>
        <position position="53"/>
    </location>
    <ligand>
        <name>Mg(2+)</name>
        <dbReference type="ChEBI" id="CHEBI:18420"/>
    </ligand>
</feature>
<dbReference type="GO" id="GO:0016891">
    <property type="term" value="F:RNA endonuclease activity producing 5'-phosphomonoesters, hydrolytic mechanism"/>
    <property type="evidence" value="ECO:0007669"/>
    <property type="project" value="TreeGrafter"/>
</dbReference>
<keyword evidence="8" id="KW-1185">Reference proteome</keyword>
<dbReference type="CDD" id="cd06559">
    <property type="entry name" value="Endonuclease_V"/>
    <property type="match status" value="1"/>
</dbReference>
<name>A0A1V3C816_9ACTN</name>
<dbReference type="GO" id="GO:0006281">
    <property type="term" value="P:DNA repair"/>
    <property type="evidence" value="ECO:0007669"/>
    <property type="project" value="UniProtKB-UniRule"/>
</dbReference>
<dbReference type="GO" id="GO:0005737">
    <property type="term" value="C:cytoplasm"/>
    <property type="evidence" value="ECO:0007669"/>
    <property type="project" value="UniProtKB-SubCell"/>
</dbReference>
<sequence>MSEISERVARVLDDPEHWPDDPKEAVALQRRMADRVREEPLDVDSVRLVAGLDVSYAKDNTALSAAAVVMDIRTMEVVESATISSEPSFPYISGLFGFRESPPVLEALGRLKVTPDVYLCDGFGLAHPRRFGVACHLGVLLDLPVVGSAKSVLYGKHSVPGNERGSWTPMVAGRSEVVPDSRALAERGSEVIGRVLRTREGVKPVYVSVGHRVDLEGATELVLRMSPKYRVPEPVRHADRLCGEHRKAVLAEKEAREAGPAGDR</sequence>
<dbReference type="GO" id="GO:0043737">
    <property type="term" value="F:deoxyribonuclease V activity"/>
    <property type="evidence" value="ECO:0007669"/>
    <property type="project" value="UniProtKB-UniRule"/>
</dbReference>
<comment type="caution">
    <text evidence="7">The sequence shown here is derived from an EMBL/GenBank/DDBJ whole genome shotgun (WGS) entry which is preliminary data.</text>
</comment>
<comment type="function">
    <text evidence="6">DNA repair enzyme involved in the repair of deaminated bases. Selectively cleaves double-stranded DNA at the second phosphodiester bond 3' to a deoxyinosine leaving behind the intact lesion on the nicked DNA.</text>
</comment>
<dbReference type="PANTHER" id="PTHR28511">
    <property type="entry name" value="ENDONUCLEASE V"/>
    <property type="match status" value="1"/>
</dbReference>
<evidence type="ECO:0000313" key="8">
    <source>
        <dbReference type="Proteomes" id="UP000189004"/>
    </source>
</evidence>
<comment type="catalytic activity">
    <reaction evidence="6">
        <text>Endonucleolytic cleavage at apurinic or apyrimidinic sites to products with a 5'-phosphate.</text>
        <dbReference type="EC" id="3.1.21.7"/>
    </reaction>
</comment>
<evidence type="ECO:0000313" key="7">
    <source>
        <dbReference type="EMBL" id="OOC56901.1"/>
    </source>
</evidence>
<dbReference type="Gene3D" id="3.30.2170.10">
    <property type="entry name" value="archaeoglobus fulgidus dsm 4304 superfamily"/>
    <property type="match status" value="1"/>
</dbReference>
<comment type="subcellular location">
    <subcellularLocation>
        <location evidence="1 6">Cytoplasm</location>
    </subcellularLocation>
</comment>
<dbReference type="GO" id="GO:0000287">
    <property type="term" value="F:magnesium ion binding"/>
    <property type="evidence" value="ECO:0007669"/>
    <property type="project" value="UniProtKB-UniRule"/>
</dbReference>